<gene>
    <name evidence="1" type="ORF">OXH18_05475</name>
</gene>
<evidence type="ECO:0000313" key="1">
    <source>
        <dbReference type="EMBL" id="WAL61442.1"/>
    </source>
</evidence>
<dbReference type="RefSeq" id="WP_268611399.1">
    <property type="nucleotide sequence ID" value="NZ_CP113797.1"/>
</dbReference>
<evidence type="ECO:0000313" key="2">
    <source>
        <dbReference type="Proteomes" id="UP001163152"/>
    </source>
</evidence>
<name>A0A9E9CAU3_9CYAN</name>
<reference evidence="1" key="1">
    <citation type="submission" date="2022-12" db="EMBL/GenBank/DDBJ databases">
        <title>Polyphasic identification of a Novel Hot-Spring Cyanobacterium Ocullathermofonsia sinensis gen nov. sp. nov. and Genomic Insights on its Adaptations to the Thermal Habitat.</title>
        <authorList>
            <person name="Daroch M."/>
            <person name="Tang J."/>
            <person name="Jiang Y."/>
        </authorList>
    </citation>
    <scope>NUCLEOTIDE SEQUENCE</scope>
    <source>
        <strain evidence="1">PKUAC-SCTA174</strain>
    </source>
</reference>
<protein>
    <submittedName>
        <fullName evidence="1">Uncharacterized protein</fullName>
    </submittedName>
</protein>
<organism evidence="1 2">
    <name type="scientific">Thermocoleostomius sinensis A174</name>
    <dbReference type="NCBI Taxonomy" id="2016057"/>
    <lineage>
        <taxon>Bacteria</taxon>
        <taxon>Bacillati</taxon>
        <taxon>Cyanobacteriota</taxon>
        <taxon>Cyanophyceae</taxon>
        <taxon>Oculatellales</taxon>
        <taxon>Oculatellaceae</taxon>
        <taxon>Thermocoleostomius</taxon>
    </lineage>
</organism>
<keyword evidence="2" id="KW-1185">Reference proteome</keyword>
<dbReference type="Proteomes" id="UP001163152">
    <property type="component" value="Chromosome"/>
</dbReference>
<dbReference type="AlphaFoldDB" id="A0A9E9CAU3"/>
<accession>A0A9E9CAU3</accession>
<sequence length="82" mass="9497">MSRLLERADVDFLGGVLLDDQPLPPSPSANECKGRVEKACQRRCLKQCWLQDRERQEGKRCLVACWQPDQQQLIPQALFWSL</sequence>
<dbReference type="KEGG" id="tsin:OXH18_05475"/>
<dbReference type="EMBL" id="CP113797">
    <property type="protein sequence ID" value="WAL61442.1"/>
    <property type="molecule type" value="Genomic_DNA"/>
</dbReference>
<proteinExistence type="predicted"/>